<dbReference type="PANTHER" id="PTHR12150:SF13">
    <property type="entry name" value="METHYLTRANSFERASE C9ORF114-RELATED"/>
    <property type="match status" value="1"/>
</dbReference>
<dbReference type="InterPro" id="IPR029026">
    <property type="entry name" value="tRNA_m1G_MTases_N"/>
</dbReference>
<sequence>MQGSDAGVKAKKSKSAIKNLLLSSKGKGTGHENTASGAATEGAGALDTSKPSAVFKPQTGRPWTLSVALPGSIINNLKNPELKTQLAGRIARALAVFSVDEVIIFDDAPTEISDNVKPILQRLAKHRKESQSNIPKSDVLAEVRPDAEPWENPDQFLYHLLTYMETPPHLRTTLFPHHSNLKWAGALQSLDMPHHMKASEWCQYREGVTLLSPSSSYALVEAGLPYPVKIPLPSDEPIEPKMRVTVKFASARTPPKWPNLSKKDVETLKAELVHFIAPREEAGYYWGYTTRRASSLSSVYQETGFDGGYDFTIATSERGVPLRSILPESKQTFAEETVKLPDSFRHLLVIFGGVAGLEPAVVNDPIFGEQGFTKETASEAFDAWVNLVPGQGSRTIRTEEAVWIGLMGLNEYIEGHGAHWNEEG</sequence>
<comment type="similarity">
    <text evidence="1">Belongs to the class IV-like SAM-binding methyltransferase superfamily.</text>
</comment>
<evidence type="ECO:0000313" key="4">
    <source>
        <dbReference type="Proteomes" id="UP000799770"/>
    </source>
</evidence>
<feature type="region of interest" description="Disordered" evidence="2">
    <location>
        <begin position="22"/>
        <end position="57"/>
    </location>
</feature>
<proteinExistence type="inferred from homology"/>
<dbReference type="PANTHER" id="PTHR12150">
    <property type="entry name" value="CLASS IV SAM-BINDING METHYLTRANSFERASE-RELATED"/>
    <property type="match status" value="1"/>
</dbReference>
<dbReference type="SUPFAM" id="SSF75217">
    <property type="entry name" value="alpha/beta knot"/>
    <property type="match status" value="1"/>
</dbReference>
<keyword evidence="4" id="KW-1185">Reference proteome</keyword>
<dbReference type="SUPFAM" id="SSF50249">
    <property type="entry name" value="Nucleic acid-binding proteins"/>
    <property type="match status" value="1"/>
</dbReference>
<feature type="compositionally biased region" description="Low complexity" evidence="2">
    <location>
        <begin position="34"/>
        <end position="45"/>
    </location>
</feature>
<dbReference type="EMBL" id="ML977341">
    <property type="protein sequence ID" value="KAF2109705.1"/>
    <property type="molecule type" value="Genomic_DNA"/>
</dbReference>
<dbReference type="GO" id="GO:0032259">
    <property type="term" value="P:methylation"/>
    <property type="evidence" value="ECO:0007669"/>
    <property type="project" value="UniProtKB-KW"/>
</dbReference>
<keyword evidence="3" id="KW-0489">Methyltransferase</keyword>
<dbReference type="InterPro" id="IPR029028">
    <property type="entry name" value="Alpha/beta_knot_MTases"/>
</dbReference>
<evidence type="ECO:0000313" key="3">
    <source>
        <dbReference type="EMBL" id="KAF2109705.1"/>
    </source>
</evidence>
<dbReference type="GO" id="GO:0008168">
    <property type="term" value="F:methyltransferase activity"/>
    <property type="evidence" value="ECO:0007669"/>
    <property type="project" value="UniProtKB-KW"/>
</dbReference>
<evidence type="ECO:0000256" key="2">
    <source>
        <dbReference type="SAM" id="MobiDB-lite"/>
    </source>
</evidence>
<reference evidence="3" key="1">
    <citation type="journal article" date="2020" name="Stud. Mycol.">
        <title>101 Dothideomycetes genomes: a test case for predicting lifestyles and emergence of pathogens.</title>
        <authorList>
            <person name="Haridas S."/>
            <person name="Albert R."/>
            <person name="Binder M."/>
            <person name="Bloem J."/>
            <person name="Labutti K."/>
            <person name="Salamov A."/>
            <person name="Andreopoulos B."/>
            <person name="Baker S."/>
            <person name="Barry K."/>
            <person name="Bills G."/>
            <person name="Bluhm B."/>
            <person name="Cannon C."/>
            <person name="Castanera R."/>
            <person name="Culley D."/>
            <person name="Daum C."/>
            <person name="Ezra D."/>
            <person name="Gonzalez J."/>
            <person name="Henrissat B."/>
            <person name="Kuo A."/>
            <person name="Liang C."/>
            <person name="Lipzen A."/>
            <person name="Lutzoni F."/>
            <person name="Magnuson J."/>
            <person name="Mondo S."/>
            <person name="Nolan M."/>
            <person name="Ohm R."/>
            <person name="Pangilinan J."/>
            <person name="Park H.-J."/>
            <person name="Ramirez L."/>
            <person name="Alfaro M."/>
            <person name="Sun H."/>
            <person name="Tritt A."/>
            <person name="Yoshinaga Y."/>
            <person name="Zwiers L.-H."/>
            <person name="Turgeon B."/>
            <person name="Goodwin S."/>
            <person name="Spatafora J."/>
            <person name="Crous P."/>
            <person name="Grigoriev I."/>
        </authorList>
    </citation>
    <scope>NUCLEOTIDE SEQUENCE</scope>
    <source>
        <strain evidence="3">CBS 627.86</strain>
    </source>
</reference>
<accession>A0A6A5YRE4</accession>
<keyword evidence="3" id="KW-0808">Transferase</keyword>
<dbReference type="InterPro" id="IPR003750">
    <property type="entry name" value="Put_MeTrfase-C9orf114-like"/>
</dbReference>
<protein>
    <submittedName>
        <fullName evidence="3">Putative RNA methyltransferase</fullName>
    </submittedName>
</protein>
<dbReference type="CDD" id="cd18086">
    <property type="entry name" value="HsC9orf114-like"/>
    <property type="match status" value="1"/>
</dbReference>
<dbReference type="Proteomes" id="UP000799770">
    <property type="component" value="Unassembled WGS sequence"/>
</dbReference>
<gene>
    <name evidence="3" type="ORF">BDV96DRAFT_585210</name>
</gene>
<dbReference type="Gene3D" id="3.40.1280.10">
    <property type="match status" value="2"/>
</dbReference>
<name>A0A6A5YRE4_9PLEO</name>
<dbReference type="InterPro" id="IPR012340">
    <property type="entry name" value="NA-bd_OB-fold"/>
</dbReference>
<dbReference type="AlphaFoldDB" id="A0A6A5YRE4"/>
<dbReference type="OrthoDB" id="361029at2759"/>
<dbReference type="Pfam" id="PF02598">
    <property type="entry name" value="Methyltrn_RNA_3"/>
    <property type="match status" value="1"/>
</dbReference>
<organism evidence="3 4">
    <name type="scientific">Lophiotrema nucula</name>
    <dbReference type="NCBI Taxonomy" id="690887"/>
    <lineage>
        <taxon>Eukaryota</taxon>
        <taxon>Fungi</taxon>
        <taxon>Dikarya</taxon>
        <taxon>Ascomycota</taxon>
        <taxon>Pezizomycotina</taxon>
        <taxon>Dothideomycetes</taxon>
        <taxon>Pleosporomycetidae</taxon>
        <taxon>Pleosporales</taxon>
        <taxon>Lophiotremataceae</taxon>
        <taxon>Lophiotrema</taxon>
    </lineage>
</organism>
<evidence type="ECO:0000256" key="1">
    <source>
        <dbReference type="ARBA" id="ARBA00009841"/>
    </source>
</evidence>